<name>A0A0N8H9E2_9BACT</name>
<dbReference type="AlphaFoldDB" id="A0A0N8H9E2"/>
<dbReference type="STRING" id="1605367.AFM12_14980"/>
<proteinExistence type="predicted"/>
<gene>
    <name evidence="2" type="ORF">AFM12_14980</name>
</gene>
<comment type="caution">
    <text evidence="2">The sequence shown here is derived from an EMBL/GenBank/DDBJ whole genome shotgun (WGS) entry which is preliminary data.</text>
</comment>
<keyword evidence="1" id="KW-0732">Signal</keyword>
<keyword evidence="3" id="KW-1185">Reference proteome</keyword>
<dbReference type="EMBL" id="LGTQ01000012">
    <property type="protein sequence ID" value="KPM47124.1"/>
    <property type="molecule type" value="Genomic_DNA"/>
</dbReference>
<dbReference type="RefSeq" id="WP_055149690.1">
    <property type="nucleotide sequence ID" value="NZ_JXSZ01000012.1"/>
</dbReference>
<evidence type="ECO:0008006" key="4">
    <source>
        <dbReference type="Google" id="ProtNLM"/>
    </source>
</evidence>
<feature type="chain" id="PRO_5006026318" description="Outer membrane protein beta-barrel domain-containing protein" evidence="1">
    <location>
        <begin position="26"/>
        <end position="318"/>
    </location>
</feature>
<feature type="signal peptide" evidence="1">
    <location>
        <begin position="1"/>
        <end position="25"/>
    </location>
</feature>
<organism evidence="2 3">
    <name type="scientific">Jiulongibacter sediminis</name>
    <dbReference type="NCBI Taxonomy" id="1605367"/>
    <lineage>
        <taxon>Bacteria</taxon>
        <taxon>Pseudomonadati</taxon>
        <taxon>Bacteroidota</taxon>
        <taxon>Cytophagia</taxon>
        <taxon>Cytophagales</taxon>
        <taxon>Leadbetterellaceae</taxon>
        <taxon>Jiulongibacter</taxon>
    </lineage>
</organism>
<protein>
    <recommendedName>
        <fullName evidence="4">Outer membrane protein beta-barrel domain-containing protein</fullName>
    </recommendedName>
</protein>
<accession>A0A0N8H9E2</accession>
<evidence type="ECO:0000313" key="2">
    <source>
        <dbReference type="EMBL" id="KPM47124.1"/>
    </source>
</evidence>
<sequence length="318" mass="37129">MRIISPLIFLLVLKLNAFSMSPSFPVDSAINSPLKLQIGLGTVNYLGDLSFVSKIPSPKVFVTNIRHSASLSLSKKFKFGPDFHATYFYARLYGDDYTWAQKNFDVYWQRFVRNLHFRNDIHVISWRVSQEIFPRKRTGLSLGSGFSWILSNPKASKRINDDSTEWFELRPLHTSGQNYNYSKWLMGIPLFGDFKFRVNKKLEIGLTLNYRFVLSDWIDDVGFASYPNFKSLEEQYGQESVFFSYRSKEVINSPSGSTRIPVLAKIYEEYSYGRYKDSISISELIDKIGYNPYEDSILRGHPKNDRFYTLQFKFKYSF</sequence>
<reference evidence="2 3" key="1">
    <citation type="submission" date="2015-07" db="EMBL/GenBank/DDBJ databases">
        <title>The draft genome sequence of Leadbetterella sp. JN14-9.</title>
        <authorList>
            <person name="Liu Y."/>
            <person name="Du J."/>
            <person name="Shao Z."/>
        </authorList>
    </citation>
    <scope>NUCLEOTIDE SEQUENCE [LARGE SCALE GENOMIC DNA]</scope>
    <source>
        <strain evidence="2 3">JN14-9</strain>
    </source>
</reference>
<evidence type="ECO:0000256" key="1">
    <source>
        <dbReference type="SAM" id="SignalP"/>
    </source>
</evidence>
<dbReference type="OrthoDB" id="654178at2"/>
<dbReference type="Proteomes" id="UP000050454">
    <property type="component" value="Unassembled WGS sequence"/>
</dbReference>
<evidence type="ECO:0000313" key="3">
    <source>
        <dbReference type="Proteomes" id="UP000050454"/>
    </source>
</evidence>